<keyword evidence="3 6" id="KW-0812">Transmembrane</keyword>
<evidence type="ECO:0000256" key="5">
    <source>
        <dbReference type="ARBA" id="ARBA00023136"/>
    </source>
</evidence>
<evidence type="ECO:0000256" key="3">
    <source>
        <dbReference type="ARBA" id="ARBA00022692"/>
    </source>
</evidence>
<keyword evidence="2" id="KW-1003">Cell membrane</keyword>
<evidence type="ECO:0000256" key="1">
    <source>
        <dbReference type="ARBA" id="ARBA00004651"/>
    </source>
</evidence>
<comment type="subcellular location">
    <subcellularLocation>
        <location evidence="1">Cell membrane</location>
        <topology evidence="1">Multi-pass membrane protein</topology>
    </subcellularLocation>
</comment>
<dbReference type="InterPro" id="IPR014257">
    <property type="entry name" value="Cyt_c_oxidase_su4_bacillaceae"/>
</dbReference>
<feature type="transmembrane region" description="Helical" evidence="6">
    <location>
        <begin position="54"/>
        <end position="75"/>
    </location>
</feature>
<evidence type="ECO:0000256" key="2">
    <source>
        <dbReference type="ARBA" id="ARBA00022475"/>
    </source>
</evidence>
<reference evidence="7 8" key="1">
    <citation type="journal article" date="2019" name="Int. J. Syst. Evol. Microbiol.">
        <title>The Global Catalogue of Microorganisms (GCM) 10K type strain sequencing project: providing services to taxonomists for standard genome sequencing and annotation.</title>
        <authorList>
            <consortium name="The Broad Institute Genomics Platform"/>
            <consortium name="The Broad Institute Genome Sequencing Center for Infectious Disease"/>
            <person name="Wu L."/>
            <person name="Ma J."/>
        </authorList>
    </citation>
    <scope>NUCLEOTIDE SEQUENCE [LARGE SCALE GENOMIC DNA]</scope>
    <source>
        <strain evidence="7 8">JCM 14193</strain>
    </source>
</reference>
<evidence type="ECO:0000256" key="4">
    <source>
        <dbReference type="ARBA" id="ARBA00022989"/>
    </source>
</evidence>
<keyword evidence="4 6" id="KW-1133">Transmembrane helix</keyword>
<gene>
    <name evidence="7" type="primary">ctaF</name>
    <name evidence="7" type="ORF">GCM10008935_04280</name>
</gene>
<sequence>MADNTNSANQTEKKQFYKKKHKEQMKHQVVTFAMMIAFTLLAFGLVMAEVDAMFTVPIILILAGVQVLFQLYYFMHMAEEGHQWSATMIYSGIFAATLTILALTTIVWW</sequence>
<evidence type="ECO:0000256" key="6">
    <source>
        <dbReference type="SAM" id="Phobius"/>
    </source>
</evidence>
<evidence type="ECO:0000313" key="7">
    <source>
        <dbReference type="EMBL" id="GAA0452792.1"/>
    </source>
</evidence>
<protein>
    <submittedName>
        <fullName evidence="7">Cytochrome c oxidase subunit IVB</fullName>
    </submittedName>
</protein>
<organism evidence="7 8">
    <name type="scientific">Alkalibacillus silvisoli</name>
    <dbReference type="NCBI Taxonomy" id="392823"/>
    <lineage>
        <taxon>Bacteria</taxon>
        <taxon>Bacillati</taxon>
        <taxon>Bacillota</taxon>
        <taxon>Bacilli</taxon>
        <taxon>Bacillales</taxon>
        <taxon>Bacillaceae</taxon>
        <taxon>Alkalibacillus</taxon>
    </lineage>
</organism>
<dbReference type="EMBL" id="BAAACZ010000005">
    <property type="protein sequence ID" value="GAA0452792.1"/>
    <property type="molecule type" value="Genomic_DNA"/>
</dbReference>
<dbReference type="NCBIfam" id="TIGR02908">
    <property type="entry name" value="CoxD_Bacillus"/>
    <property type="match status" value="1"/>
</dbReference>
<proteinExistence type="predicted"/>
<feature type="transmembrane region" description="Helical" evidence="6">
    <location>
        <begin position="29"/>
        <end position="48"/>
    </location>
</feature>
<evidence type="ECO:0000313" key="8">
    <source>
        <dbReference type="Proteomes" id="UP001500740"/>
    </source>
</evidence>
<dbReference type="Pfam" id="PF03626">
    <property type="entry name" value="COX4_pro"/>
    <property type="match status" value="1"/>
</dbReference>
<dbReference type="RefSeq" id="WP_343781481.1">
    <property type="nucleotide sequence ID" value="NZ_BAAACZ010000005.1"/>
</dbReference>
<keyword evidence="5 6" id="KW-0472">Membrane</keyword>
<name>A0ABN0ZME5_9BACI</name>
<keyword evidence="8" id="KW-1185">Reference proteome</keyword>
<dbReference type="InterPro" id="IPR005171">
    <property type="entry name" value="Cyt_c_oxidase_su4_prok"/>
</dbReference>
<dbReference type="Proteomes" id="UP001500740">
    <property type="component" value="Unassembled WGS sequence"/>
</dbReference>
<accession>A0ABN0ZME5</accession>
<comment type="caution">
    <text evidence="7">The sequence shown here is derived from an EMBL/GenBank/DDBJ whole genome shotgun (WGS) entry which is preliminary data.</text>
</comment>
<feature type="transmembrane region" description="Helical" evidence="6">
    <location>
        <begin position="87"/>
        <end position="108"/>
    </location>
</feature>